<dbReference type="WBParaSite" id="PDA_v2.g6459.t1">
    <property type="protein sequence ID" value="PDA_v2.g6459.t1"/>
    <property type="gene ID" value="PDA_v2.g6459"/>
</dbReference>
<proteinExistence type="predicted"/>
<keyword evidence="1" id="KW-0472">Membrane</keyword>
<feature type="transmembrane region" description="Helical" evidence="1">
    <location>
        <begin position="173"/>
        <end position="196"/>
    </location>
</feature>
<accession>A0A914QRU7</accession>
<keyword evidence="1" id="KW-0812">Transmembrane</keyword>
<sequence length="223" mass="27277">MYIKLRQIDWEMLRNVINGYMERFGNGFRRLHDLMFPWNTPDPYIPDERDEFERELQQQIHDSMKAPARSEASRALLCLLQMVWAFMPYFEEDLSLLDWYCSIVCHFYGFFFISSFIFSYINRRKGVILYFMTHIFMILLGPANFFDGVWWYFNGESLRHPAAYVAWGRYWAFFYGNAFATLMLFFQVLHTALLHYELRRYRKFRDERIMARRIKHHRHLFGG</sequence>
<organism evidence="2 3">
    <name type="scientific">Panagrolaimus davidi</name>
    <dbReference type="NCBI Taxonomy" id="227884"/>
    <lineage>
        <taxon>Eukaryota</taxon>
        <taxon>Metazoa</taxon>
        <taxon>Ecdysozoa</taxon>
        <taxon>Nematoda</taxon>
        <taxon>Chromadorea</taxon>
        <taxon>Rhabditida</taxon>
        <taxon>Tylenchina</taxon>
        <taxon>Panagrolaimomorpha</taxon>
        <taxon>Panagrolaimoidea</taxon>
        <taxon>Panagrolaimidae</taxon>
        <taxon>Panagrolaimus</taxon>
    </lineage>
</organism>
<feature type="transmembrane region" description="Helical" evidence="1">
    <location>
        <begin position="96"/>
        <end position="121"/>
    </location>
</feature>
<dbReference type="AlphaFoldDB" id="A0A914QRU7"/>
<protein>
    <submittedName>
        <fullName evidence="3">Uncharacterized protein</fullName>
    </submittedName>
</protein>
<keyword evidence="2" id="KW-1185">Reference proteome</keyword>
<evidence type="ECO:0000313" key="2">
    <source>
        <dbReference type="Proteomes" id="UP000887578"/>
    </source>
</evidence>
<evidence type="ECO:0000256" key="1">
    <source>
        <dbReference type="SAM" id="Phobius"/>
    </source>
</evidence>
<keyword evidence="1" id="KW-1133">Transmembrane helix</keyword>
<evidence type="ECO:0000313" key="3">
    <source>
        <dbReference type="WBParaSite" id="PDA_v2.g6459.t1"/>
    </source>
</evidence>
<dbReference type="Proteomes" id="UP000887578">
    <property type="component" value="Unplaced"/>
</dbReference>
<feature type="transmembrane region" description="Helical" evidence="1">
    <location>
        <begin position="72"/>
        <end position="90"/>
    </location>
</feature>
<feature type="transmembrane region" description="Helical" evidence="1">
    <location>
        <begin position="128"/>
        <end position="153"/>
    </location>
</feature>
<name>A0A914QRU7_9BILA</name>
<reference evidence="3" key="1">
    <citation type="submission" date="2022-11" db="UniProtKB">
        <authorList>
            <consortium name="WormBaseParasite"/>
        </authorList>
    </citation>
    <scope>IDENTIFICATION</scope>
</reference>